<evidence type="ECO:0000313" key="2">
    <source>
        <dbReference type="EMBL" id="KAK9694254.1"/>
    </source>
</evidence>
<proteinExistence type="predicted"/>
<reference evidence="2 3" key="1">
    <citation type="journal article" date="2024" name="BMC Genomics">
        <title>De novo assembly and annotation of Popillia japonica's genome with initial clues to its potential as an invasive pest.</title>
        <authorList>
            <person name="Cucini C."/>
            <person name="Boschi S."/>
            <person name="Funari R."/>
            <person name="Cardaioli E."/>
            <person name="Iannotti N."/>
            <person name="Marturano G."/>
            <person name="Paoli F."/>
            <person name="Bruttini M."/>
            <person name="Carapelli A."/>
            <person name="Frati F."/>
            <person name="Nardi F."/>
        </authorList>
    </citation>
    <scope>NUCLEOTIDE SEQUENCE [LARGE SCALE GENOMIC DNA]</scope>
    <source>
        <strain evidence="2">DMR45628</strain>
    </source>
</reference>
<feature type="region of interest" description="Disordered" evidence="1">
    <location>
        <begin position="62"/>
        <end position="82"/>
    </location>
</feature>
<dbReference type="Proteomes" id="UP001458880">
    <property type="component" value="Unassembled WGS sequence"/>
</dbReference>
<dbReference type="EMBL" id="JASPKY010000517">
    <property type="protein sequence ID" value="KAK9694254.1"/>
    <property type="molecule type" value="Genomic_DNA"/>
</dbReference>
<feature type="compositionally biased region" description="Polar residues" evidence="1">
    <location>
        <begin position="116"/>
        <end position="126"/>
    </location>
</feature>
<dbReference type="AlphaFoldDB" id="A0AAW1IW70"/>
<accession>A0AAW1IW70</accession>
<name>A0AAW1IW70_POPJA</name>
<feature type="region of interest" description="Disordered" evidence="1">
    <location>
        <begin position="116"/>
        <end position="143"/>
    </location>
</feature>
<evidence type="ECO:0000256" key="1">
    <source>
        <dbReference type="SAM" id="MobiDB-lite"/>
    </source>
</evidence>
<evidence type="ECO:0000313" key="3">
    <source>
        <dbReference type="Proteomes" id="UP001458880"/>
    </source>
</evidence>
<feature type="compositionally biased region" description="Polar residues" evidence="1">
    <location>
        <begin position="62"/>
        <end position="81"/>
    </location>
</feature>
<organism evidence="2 3">
    <name type="scientific">Popillia japonica</name>
    <name type="common">Japanese beetle</name>
    <dbReference type="NCBI Taxonomy" id="7064"/>
    <lineage>
        <taxon>Eukaryota</taxon>
        <taxon>Metazoa</taxon>
        <taxon>Ecdysozoa</taxon>
        <taxon>Arthropoda</taxon>
        <taxon>Hexapoda</taxon>
        <taxon>Insecta</taxon>
        <taxon>Pterygota</taxon>
        <taxon>Neoptera</taxon>
        <taxon>Endopterygota</taxon>
        <taxon>Coleoptera</taxon>
        <taxon>Polyphaga</taxon>
        <taxon>Scarabaeiformia</taxon>
        <taxon>Scarabaeidae</taxon>
        <taxon>Rutelinae</taxon>
        <taxon>Popillia</taxon>
    </lineage>
</organism>
<sequence>MSNVKALTRDRAKLYSHHSESSIESISDLAIKIGKINRFEDVKGRYDASGDDIKIKSLSKSNEATDSAMLNSTSSATTNSERVQHKPTLLDYFNVEISNRYGILSDVEMRDLESDLGNSSQVNDTAATRPVETEQLEGEALKKTPKPPPICFVSRVKQNYREFRAKLDSVAHDYYQMFTGDKTMIYYRNINDYVFH</sequence>
<comment type="caution">
    <text evidence="2">The sequence shown here is derived from an EMBL/GenBank/DDBJ whole genome shotgun (WGS) entry which is preliminary data.</text>
</comment>
<protein>
    <submittedName>
        <fullName evidence="2">Uncharacterized protein</fullName>
    </submittedName>
</protein>
<keyword evidence="3" id="KW-1185">Reference proteome</keyword>
<gene>
    <name evidence="2" type="ORF">QE152_g33649</name>
</gene>